<dbReference type="AlphaFoldDB" id="M4BNW5"/>
<name>M4BNW5_HYAAE</name>
<protein>
    <submittedName>
        <fullName evidence="1">Uncharacterized protein</fullName>
    </submittedName>
</protein>
<dbReference type="HOGENOM" id="CLU_2473770_0_0_1"/>
<reference evidence="1" key="2">
    <citation type="submission" date="2015-06" db="UniProtKB">
        <authorList>
            <consortium name="EnsemblProtists"/>
        </authorList>
    </citation>
    <scope>IDENTIFICATION</scope>
    <source>
        <strain evidence="1">Emoy2</strain>
    </source>
</reference>
<dbReference type="EMBL" id="JH598476">
    <property type="status" value="NOT_ANNOTATED_CDS"/>
    <property type="molecule type" value="Genomic_DNA"/>
</dbReference>
<dbReference type="Proteomes" id="UP000011713">
    <property type="component" value="Unassembled WGS sequence"/>
</dbReference>
<dbReference type="InParanoid" id="M4BNW5"/>
<evidence type="ECO:0000313" key="2">
    <source>
        <dbReference type="Proteomes" id="UP000011713"/>
    </source>
</evidence>
<accession>M4BNW5</accession>
<keyword evidence="2" id="KW-1185">Reference proteome</keyword>
<sequence>MLASPLISIVTELDEPDIGRVTAARLYEWIWGGAVPDEEMNGASLHVGSPDEITPTRSETVTKTKDTVLCTALICHLQIESKSRLKNN</sequence>
<organism evidence="1 2">
    <name type="scientific">Hyaloperonospora arabidopsidis (strain Emoy2)</name>
    <name type="common">Downy mildew agent</name>
    <name type="synonym">Peronospora arabidopsidis</name>
    <dbReference type="NCBI Taxonomy" id="559515"/>
    <lineage>
        <taxon>Eukaryota</taxon>
        <taxon>Sar</taxon>
        <taxon>Stramenopiles</taxon>
        <taxon>Oomycota</taxon>
        <taxon>Peronosporomycetes</taxon>
        <taxon>Peronosporales</taxon>
        <taxon>Peronosporaceae</taxon>
        <taxon>Hyaloperonospora</taxon>
    </lineage>
</organism>
<dbReference type="VEuPathDB" id="FungiDB:HpaG808103"/>
<evidence type="ECO:0000313" key="1">
    <source>
        <dbReference type="EnsemblProtists" id="HpaP808103"/>
    </source>
</evidence>
<proteinExistence type="predicted"/>
<reference evidence="2" key="1">
    <citation type="journal article" date="2010" name="Science">
        <title>Signatures of adaptation to obligate biotrophy in the Hyaloperonospora arabidopsidis genome.</title>
        <authorList>
            <person name="Baxter L."/>
            <person name="Tripathy S."/>
            <person name="Ishaque N."/>
            <person name="Boot N."/>
            <person name="Cabral A."/>
            <person name="Kemen E."/>
            <person name="Thines M."/>
            <person name="Ah-Fong A."/>
            <person name="Anderson R."/>
            <person name="Badejoko W."/>
            <person name="Bittner-Eddy P."/>
            <person name="Boore J.L."/>
            <person name="Chibucos M.C."/>
            <person name="Coates M."/>
            <person name="Dehal P."/>
            <person name="Delehaunty K."/>
            <person name="Dong S."/>
            <person name="Downton P."/>
            <person name="Dumas B."/>
            <person name="Fabro G."/>
            <person name="Fronick C."/>
            <person name="Fuerstenberg S.I."/>
            <person name="Fulton L."/>
            <person name="Gaulin E."/>
            <person name="Govers F."/>
            <person name="Hughes L."/>
            <person name="Humphray S."/>
            <person name="Jiang R.H."/>
            <person name="Judelson H."/>
            <person name="Kamoun S."/>
            <person name="Kyung K."/>
            <person name="Meijer H."/>
            <person name="Minx P."/>
            <person name="Morris P."/>
            <person name="Nelson J."/>
            <person name="Phuntumart V."/>
            <person name="Qutob D."/>
            <person name="Rehmany A."/>
            <person name="Rougon-Cardoso A."/>
            <person name="Ryden P."/>
            <person name="Torto-Alalibo T."/>
            <person name="Studholme D."/>
            <person name="Wang Y."/>
            <person name="Win J."/>
            <person name="Wood J."/>
            <person name="Clifton S.W."/>
            <person name="Rogers J."/>
            <person name="Van den Ackerveken G."/>
            <person name="Jones J.D."/>
            <person name="McDowell J.M."/>
            <person name="Beynon J."/>
            <person name="Tyler B.M."/>
        </authorList>
    </citation>
    <scope>NUCLEOTIDE SEQUENCE [LARGE SCALE GENOMIC DNA]</scope>
    <source>
        <strain evidence="2">Emoy2</strain>
    </source>
</reference>
<dbReference type="EnsemblProtists" id="HpaT808103">
    <property type="protein sequence ID" value="HpaP808103"/>
    <property type="gene ID" value="HpaG808103"/>
</dbReference>